<dbReference type="PANTHER" id="PTHR30349:SF41">
    <property type="entry name" value="INTEGRASE_RECOMBINASE PROTEIN MJ0367-RELATED"/>
    <property type="match status" value="1"/>
</dbReference>
<keyword evidence="3 5" id="KW-0238">DNA-binding</keyword>
<dbReference type="InterPro" id="IPR010998">
    <property type="entry name" value="Integrase_recombinase_N"/>
</dbReference>
<evidence type="ECO:0000256" key="2">
    <source>
        <dbReference type="ARBA" id="ARBA00022908"/>
    </source>
</evidence>
<dbReference type="GO" id="GO:0003677">
    <property type="term" value="F:DNA binding"/>
    <property type="evidence" value="ECO:0007669"/>
    <property type="project" value="UniProtKB-UniRule"/>
</dbReference>
<dbReference type="InterPro" id="IPR050090">
    <property type="entry name" value="Tyrosine_recombinase_XerCD"/>
</dbReference>
<accession>A0A5C5ZGF4</accession>
<dbReference type="PROSITE" id="PS51898">
    <property type="entry name" value="TYR_RECOMBINASE"/>
    <property type="match status" value="1"/>
</dbReference>
<evidence type="ECO:0000259" key="7">
    <source>
        <dbReference type="PROSITE" id="PS51900"/>
    </source>
</evidence>
<dbReference type="EMBL" id="SJPN01000045">
    <property type="protein sequence ID" value="TWT86412.1"/>
    <property type="molecule type" value="Genomic_DNA"/>
</dbReference>
<evidence type="ECO:0000259" key="6">
    <source>
        <dbReference type="PROSITE" id="PS51898"/>
    </source>
</evidence>
<evidence type="ECO:0000256" key="1">
    <source>
        <dbReference type="ARBA" id="ARBA00008857"/>
    </source>
</evidence>
<dbReference type="PANTHER" id="PTHR30349">
    <property type="entry name" value="PHAGE INTEGRASE-RELATED"/>
    <property type="match status" value="1"/>
</dbReference>
<dbReference type="GO" id="GO:0015074">
    <property type="term" value="P:DNA integration"/>
    <property type="evidence" value="ECO:0007669"/>
    <property type="project" value="UniProtKB-KW"/>
</dbReference>
<dbReference type="GO" id="GO:0006310">
    <property type="term" value="P:DNA recombination"/>
    <property type="evidence" value="ECO:0007669"/>
    <property type="project" value="UniProtKB-KW"/>
</dbReference>
<dbReference type="InterPro" id="IPR013762">
    <property type="entry name" value="Integrase-like_cat_sf"/>
</dbReference>
<keyword evidence="9" id="KW-1185">Reference proteome</keyword>
<dbReference type="Gene3D" id="1.10.150.130">
    <property type="match status" value="1"/>
</dbReference>
<dbReference type="InterPro" id="IPR011010">
    <property type="entry name" value="DNA_brk_join_enz"/>
</dbReference>
<evidence type="ECO:0000256" key="3">
    <source>
        <dbReference type="ARBA" id="ARBA00023125"/>
    </source>
</evidence>
<gene>
    <name evidence="8" type="primary">xerD_10</name>
    <name evidence="8" type="ORF">Pla52n_70830</name>
</gene>
<name>A0A5C5ZGF4_9BACT</name>
<reference evidence="8 9" key="1">
    <citation type="submission" date="2019-02" db="EMBL/GenBank/DDBJ databases">
        <title>Deep-cultivation of Planctomycetes and their phenomic and genomic characterization uncovers novel biology.</title>
        <authorList>
            <person name="Wiegand S."/>
            <person name="Jogler M."/>
            <person name="Boedeker C."/>
            <person name="Pinto D."/>
            <person name="Vollmers J."/>
            <person name="Rivas-Marin E."/>
            <person name="Kohn T."/>
            <person name="Peeters S.H."/>
            <person name="Heuer A."/>
            <person name="Rast P."/>
            <person name="Oberbeckmann S."/>
            <person name="Bunk B."/>
            <person name="Jeske O."/>
            <person name="Meyerdierks A."/>
            <person name="Storesund J.E."/>
            <person name="Kallscheuer N."/>
            <person name="Luecker S."/>
            <person name="Lage O.M."/>
            <person name="Pohl T."/>
            <person name="Merkel B.J."/>
            <person name="Hornburger P."/>
            <person name="Mueller R.-W."/>
            <person name="Bruemmer F."/>
            <person name="Labrenz M."/>
            <person name="Spormann A.M."/>
            <person name="Op Den Camp H."/>
            <person name="Overmann J."/>
            <person name="Amann R."/>
            <person name="Jetten M.S.M."/>
            <person name="Mascher T."/>
            <person name="Medema M.H."/>
            <person name="Devos D.P."/>
            <person name="Kaster A.-K."/>
            <person name="Ovreas L."/>
            <person name="Rohde M."/>
            <person name="Galperin M.Y."/>
            <person name="Jogler C."/>
        </authorList>
    </citation>
    <scope>NUCLEOTIDE SEQUENCE [LARGE SCALE GENOMIC DNA]</scope>
    <source>
        <strain evidence="8 9">Pla52n</strain>
    </source>
</reference>
<organism evidence="8 9">
    <name type="scientific">Stieleria varia</name>
    <dbReference type="NCBI Taxonomy" id="2528005"/>
    <lineage>
        <taxon>Bacteria</taxon>
        <taxon>Pseudomonadati</taxon>
        <taxon>Planctomycetota</taxon>
        <taxon>Planctomycetia</taxon>
        <taxon>Pirellulales</taxon>
        <taxon>Pirellulaceae</taxon>
        <taxon>Stieleria</taxon>
    </lineage>
</organism>
<keyword evidence="4" id="KW-0233">DNA recombination</keyword>
<proteinExistence type="inferred from homology"/>
<evidence type="ECO:0000256" key="4">
    <source>
        <dbReference type="ARBA" id="ARBA00023172"/>
    </source>
</evidence>
<protein>
    <submittedName>
        <fullName evidence="8">Tyrosine recombinase XerD</fullName>
    </submittedName>
</protein>
<dbReference type="NCBIfam" id="NF002331">
    <property type="entry name" value="PRK01287.1"/>
    <property type="match status" value="1"/>
</dbReference>
<dbReference type="AlphaFoldDB" id="A0A5C5ZGF4"/>
<evidence type="ECO:0000313" key="9">
    <source>
        <dbReference type="Proteomes" id="UP000320176"/>
    </source>
</evidence>
<dbReference type="PROSITE" id="PS51900">
    <property type="entry name" value="CB"/>
    <property type="match status" value="1"/>
</dbReference>
<comment type="similarity">
    <text evidence="1">Belongs to the 'phage' integrase family.</text>
</comment>
<feature type="domain" description="Tyr recombinase" evidence="6">
    <location>
        <begin position="166"/>
        <end position="351"/>
    </location>
</feature>
<comment type="caution">
    <text evidence="8">The sequence shown here is derived from an EMBL/GenBank/DDBJ whole genome shotgun (WGS) entry which is preliminary data.</text>
</comment>
<dbReference type="InterPro" id="IPR044068">
    <property type="entry name" value="CB"/>
</dbReference>
<dbReference type="Pfam" id="PF00589">
    <property type="entry name" value="Phage_integrase"/>
    <property type="match status" value="1"/>
</dbReference>
<evidence type="ECO:0000256" key="5">
    <source>
        <dbReference type="PROSITE-ProRule" id="PRU01248"/>
    </source>
</evidence>
<feature type="domain" description="Core-binding (CB)" evidence="7">
    <location>
        <begin position="54"/>
        <end position="145"/>
    </location>
</feature>
<dbReference type="Gene3D" id="1.10.443.10">
    <property type="entry name" value="Intergrase catalytic core"/>
    <property type="match status" value="1"/>
</dbReference>
<dbReference type="InterPro" id="IPR002104">
    <property type="entry name" value="Integrase_catalytic"/>
</dbReference>
<keyword evidence="2" id="KW-0229">DNA integration</keyword>
<evidence type="ECO:0000313" key="8">
    <source>
        <dbReference type="EMBL" id="TWT86412.1"/>
    </source>
</evidence>
<sequence length="361" mass="41570">MTGNCFRKASMHLRSECQTFRSDCATGNLDKSPVSGSPERAWEFLAFGDTNDPRGFYRLLVEHTDRLRIRNYSEATIKKRITYVRGFAIWCQDRDLTCAIHITKPILESYQRHLYRYRKSNGQPLSWGSQHLALKEIRTYFAWLAKMNHIAFSPAADLELPRQPKTLPKAILTADEVEQVLAQPDVTTPIGLRDRAILETFYSTGIRRFQLCALRLDEIQVDRRALFIDRGKGQKDRYIPIGTRALLWIARYVEGVRDKFSTPASDNTLFLTIHGTEFEPDTITEYGRRYIQAAGIDKPGACHIYRHTMATLMHENGADLTLIQQILGHAKSDTTQVYARTSIRRLQEIHDKTHPAERKED</sequence>
<dbReference type="Proteomes" id="UP000320176">
    <property type="component" value="Unassembled WGS sequence"/>
</dbReference>
<dbReference type="SUPFAM" id="SSF56349">
    <property type="entry name" value="DNA breaking-rejoining enzymes"/>
    <property type="match status" value="1"/>
</dbReference>